<feature type="compositionally biased region" description="Basic and acidic residues" evidence="2">
    <location>
        <begin position="1260"/>
        <end position="1276"/>
    </location>
</feature>
<evidence type="ECO:0000256" key="2">
    <source>
        <dbReference type="SAM" id="MobiDB-lite"/>
    </source>
</evidence>
<feature type="compositionally biased region" description="Acidic residues" evidence="2">
    <location>
        <begin position="1051"/>
        <end position="1077"/>
    </location>
</feature>
<proteinExistence type="predicted"/>
<feature type="compositionally biased region" description="Acidic residues" evidence="2">
    <location>
        <begin position="1502"/>
        <end position="1513"/>
    </location>
</feature>
<feature type="region of interest" description="Disordered" evidence="2">
    <location>
        <begin position="260"/>
        <end position="343"/>
    </location>
</feature>
<feature type="compositionally biased region" description="Basic and acidic residues" evidence="2">
    <location>
        <begin position="866"/>
        <end position="877"/>
    </location>
</feature>
<feature type="region of interest" description="Disordered" evidence="2">
    <location>
        <begin position="1172"/>
        <end position="1200"/>
    </location>
</feature>
<dbReference type="Proteomes" id="UP001295423">
    <property type="component" value="Unassembled WGS sequence"/>
</dbReference>
<feature type="compositionally biased region" description="Basic and acidic residues" evidence="2">
    <location>
        <begin position="307"/>
        <end position="337"/>
    </location>
</feature>
<feature type="compositionally biased region" description="Basic and acidic residues" evidence="2">
    <location>
        <begin position="1173"/>
        <end position="1200"/>
    </location>
</feature>
<dbReference type="EMBL" id="CAKOGP040000502">
    <property type="protein sequence ID" value="CAJ1935699.1"/>
    <property type="molecule type" value="Genomic_DNA"/>
</dbReference>
<comment type="caution">
    <text evidence="3">The sequence shown here is derived from an EMBL/GenBank/DDBJ whole genome shotgun (WGS) entry which is preliminary data.</text>
</comment>
<feature type="compositionally biased region" description="Acidic residues" evidence="2">
    <location>
        <begin position="1249"/>
        <end position="1259"/>
    </location>
</feature>
<protein>
    <submittedName>
        <fullName evidence="3">Uncharacterized protein</fullName>
    </submittedName>
</protein>
<feature type="region of interest" description="Disordered" evidence="2">
    <location>
        <begin position="1240"/>
        <end position="1320"/>
    </location>
</feature>
<feature type="compositionally biased region" description="Basic and acidic residues" evidence="2">
    <location>
        <begin position="32"/>
        <end position="43"/>
    </location>
</feature>
<evidence type="ECO:0000313" key="4">
    <source>
        <dbReference type="Proteomes" id="UP001295423"/>
    </source>
</evidence>
<keyword evidence="1" id="KW-0175">Coiled coil</keyword>
<evidence type="ECO:0000313" key="3">
    <source>
        <dbReference type="EMBL" id="CAJ1935699.1"/>
    </source>
</evidence>
<name>A0AAD2CJC2_9STRA</name>
<feature type="compositionally biased region" description="Polar residues" evidence="2">
    <location>
        <begin position="1287"/>
        <end position="1306"/>
    </location>
</feature>
<feature type="compositionally biased region" description="Basic and acidic residues" evidence="2">
    <location>
        <begin position="900"/>
        <end position="920"/>
    </location>
</feature>
<evidence type="ECO:0000256" key="1">
    <source>
        <dbReference type="SAM" id="Coils"/>
    </source>
</evidence>
<feature type="compositionally biased region" description="Polar residues" evidence="2">
    <location>
        <begin position="58"/>
        <end position="67"/>
    </location>
</feature>
<reference evidence="3" key="1">
    <citation type="submission" date="2023-08" db="EMBL/GenBank/DDBJ databases">
        <authorList>
            <person name="Audoor S."/>
            <person name="Bilcke G."/>
        </authorList>
    </citation>
    <scope>NUCLEOTIDE SEQUENCE</scope>
</reference>
<feature type="compositionally biased region" description="Polar residues" evidence="2">
    <location>
        <begin position="1525"/>
        <end position="1545"/>
    </location>
</feature>
<feature type="coiled-coil region" evidence="1">
    <location>
        <begin position="424"/>
        <end position="477"/>
    </location>
</feature>
<feature type="region of interest" description="Disordered" evidence="2">
    <location>
        <begin position="1525"/>
        <end position="1597"/>
    </location>
</feature>
<feature type="region of interest" description="Disordered" evidence="2">
    <location>
        <begin position="1494"/>
        <end position="1513"/>
    </location>
</feature>
<organism evidence="3 4">
    <name type="scientific">Cylindrotheca closterium</name>
    <dbReference type="NCBI Taxonomy" id="2856"/>
    <lineage>
        <taxon>Eukaryota</taxon>
        <taxon>Sar</taxon>
        <taxon>Stramenopiles</taxon>
        <taxon>Ochrophyta</taxon>
        <taxon>Bacillariophyta</taxon>
        <taxon>Bacillariophyceae</taxon>
        <taxon>Bacillariophycidae</taxon>
        <taxon>Bacillariales</taxon>
        <taxon>Bacillariaceae</taxon>
        <taxon>Cylindrotheca</taxon>
    </lineage>
</organism>
<sequence>SSKVEDVTSVPQECDATSAVQTSAMDPVLPENEVRDTSIEGKESFSEYEANFRGTAVIDQQNSSGNSREAERRLSDGSVLRRKPSRRLSSIAIAREKKRHLELQFHEKSTGNASTVTDTSQAQVCGTGGGGMSINKIAGAAQTVESGVLFSTLEVQSVSEDRQVSLAINVSGNHSVGTEKYTKQALIAETTEEQDYDCEESNDCRIDSYKEDSEVKGQVWQGDEPLNKTDREFESIIDREDENLGVDIYGDNYHSTLLSTFHSSDGDGEHDKTSETSSKSEDEENFLSPQHVDGDYTCKSTAAHVSSTERQHASSDKTMETSLREEDREPQLPERNDSSISGALKKEECRAELERLRAMLARKDDVDEVMLCLLELEDVKNNDFQLSDEEEYELELLQRHQEGNDLSDDEIDDMEYFIERRLMYNELEIKLQETRSKRDAGEEVDKDLLFEMELFERAREREQLNEMEKLAIEFLERNHMGEELTDDDMDDYLDVMEVLRNNPPKDSDKTEVCSALLSEDDSKYLAILRVAEQDGKELDKSELFELSVLERQERGGAVETIELDEFMQLKRRRQHGDDLRTLQTLRNGREEYDVDRLYELELDERNRKGLPLNDDELYELQLFEKRRNGDKLDEEELEDLELMRKQRANDDKDRQQLQEDKQNGLDINDDLLWELDLLYRNRTGVALSEDETTELEIISRKRNGEQLTDSDIEELELLKTIREENALDKKELMDLRERKANGELVDENLLYELELFQRMRQGDSLNEDELFELSCFESRRAGEDLDDADLDELDRLKKDRLLTHDGYKEESQDDDDSVYMHQLLEKVKKGTRLAQVESHELALIQRKRRGETLDVLELEEIVKLRSKRQEARAESVKASESTRGSIGDVSKGDKKLRKGTKADREKKVRKGTEAHQEKPKPVVRQSSTPTTQNDKPDKKPLQNPSMASAQPMSPPPPSAVPSTQGFLGGIFGIRKKKEDELESQRRQQEELIRQQLEAMNLQEELKELEEKQTAQEELVRNTIELKRKDINKADGSPTSVEELTPQIDLPELSEEEDSESQDCSTYEDDDIEVEDAEVTTQEFSFVKKRAKKVKSITTASEKRTDDESKKSSLSTGSNIQENEETELSRESFEKHLSSTLSVHLTAHGHNADSINRFDDELSVGLSQDIEEVNESKSDNVEFSRESDKSHPWKASSEDRDSLRINRNRRVTEIDEEEKMIEDGLVDEVFDKSLFNFETQYDTGVFRDQEEQDSTEEEKEEEKHDEESNNKEMQNEDERVEEEKDDSVSLSHEQAQPEENGSVTKSDGSSHSEQDNSLHEMDFSARSSNIRDLNMMESISMLHFTDLTGYQYEGIESKLGEKKSGDAKFYETWANEKADKAAVAQFNQMRYARERAELKKQEAKMEAVPRLFLFEGERIRNKKKRRHLPKNRKKRKKLESKLSREFRKAMESIFESESEEEYDVDLKDGGNEREVMMKMSRRLSNDSIVFDDLSESSHASEGPEFDDVEPNPEDDFLDALRQQSMQNDTTSSTVNGSKANSGSAFKNSGDEISLISEHSNLEKIPEGTESVSTNGSRRQQSIASRKTSHTGKSSKSVEVDPAIVYAHEVEKMTQRKNNSIADFRKEMEDLIKRRTGLETPDIDSLIAPNDFTIQQRSMVMDRQKSRKISNQRSQRSGRFAMATGRAPNKQSSFESLLMRKDPIQEDISFDAFNTIETQSNDAHVALVGPTPAAPGTASSGTAFPDPLPVPPTQTGEAIEQVKDKKRKKKGINLKESGAKLKKLAGKAGKAIPTSKFSVFPAFGRKNTHQNIEDDGSFGQGLLG</sequence>
<feature type="region of interest" description="Disordered" evidence="2">
    <location>
        <begin position="1"/>
        <end position="43"/>
    </location>
</feature>
<feature type="region of interest" description="Disordered" evidence="2">
    <location>
        <begin position="866"/>
        <end position="986"/>
    </location>
</feature>
<feature type="region of interest" description="Disordered" evidence="2">
    <location>
        <begin position="1731"/>
        <end position="1773"/>
    </location>
</feature>
<feature type="non-terminal residue" evidence="3">
    <location>
        <position position="1"/>
    </location>
</feature>
<feature type="compositionally biased region" description="Basic and acidic residues" evidence="2">
    <location>
        <begin position="1307"/>
        <end position="1320"/>
    </location>
</feature>
<feature type="region of interest" description="Disordered" evidence="2">
    <location>
        <begin position="56"/>
        <end position="82"/>
    </location>
</feature>
<feature type="compositionally biased region" description="Polar residues" evidence="2">
    <location>
        <begin position="1111"/>
        <end position="1120"/>
    </location>
</feature>
<feature type="compositionally biased region" description="Polar residues" evidence="2">
    <location>
        <begin position="924"/>
        <end position="933"/>
    </location>
</feature>
<feature type="compositionally biased region" description="Basic and acidic residues" evidence="2">
    <location>
        <begin position="264"/>
        <end position="280"/>
    </location>
</feature>
<keyword evidence="4" id="KW-1185">Reference proteome</keyword>
<feature type="region of interest" description="Disordered" evidence="2">
    <location>
        <begin position="1029"/>
        <end position="1134"/>
    </location>
</feature>
<accession>A0AAD2CJC2</accession>
<gene>
    <name evidence="3" type="ORF">CYCCA115_LOCUS4867</name>
</gene>
<feature type="region of interest" description="Disordered" evidence="2">
    <location>
        <begin position="1660"/>
        <end position="1691"/>
    </location>
</feature>
<feature type="compositionally biased region" description="Basic and acidic residues" evidence="2">
    <location>
        <begin position="1100"/>
        <end position="1110"/>
    </location>
</feature>
<feature type="compositionally biased region" description="Basic and acidic residues" evidence="2">
    <location>
        <begin position="976"/>
        <end position="986"/>
    </location>
</feature>
<feature type="compositionally biased region" description="Polar residues" evidence="2">
    <location>
        <begin position="1568"/>
        <end position="1595"/>
    </location>
</feature>